<evidence type="ECO:0000313" key="1">
    <source>
        <dbReference type="EMBL" id="EMN91140.1"/>
    </source>
</evidence>
<gene>
    <name evidence="1" type="ORF">LEP1GSC108_1032</name>
</gene>
<proteinExistence type="predicted"/>
<name>M6QD43_9LEPT</name>
<keyword evidence="2" id="KW-1185">Reference proteome</keyword>
<evidence type="ECO:0000313" key="2">
    <source>
        <dbReference type="Proteomes" id="UP000012118"/>
    </source>
</evidence>
<accession>M6QD43</accession>
<organism evidence="1 2">
    <name type="scientific">Leptospira weilii str. UI 13098</name>
    <dbReference type="NCBI Taxonomy" id="1088542"/>
    <lineage>
        <taxon>Bacteria</taxon>
        <taxon>Pseudomonadati</taxon>
        <taxon>Spirochaetota</taxon>
        <taxon>Spirochaetia</taxon>
        <taxon>Leptospirales</taxon>
        <taxon>Leptospiraceae</taxon>
        <taxon>Leptospira</taxon>
    </lineage>
</organism>
<sequence>MRGKKQRANKKKLFRELRHPIDTYKSFYVKLNTKRILNLNRFQ</sequence>
<reference evidence="1 2" key="1">
    <citation type="submission" date="2013-01" db="EMBL/GenBank/DDBJ databases">
        <authorList>
            <person name="Harkins D.M."/>
            <person name="Durkin A.S."/>
            <person name="Brinkac L.M."/>
            <person name="Haft D.H."/>
            <person name="Selengut J.D."/>
            <person name="Sanka R."/>
            <person name="DePew J."/>
            <person name="Purushe J."/>
            <person name="Chanthongthip A."/>
            <person name="Lattana O."/>
            <person name="Phetsouvanh R."/>
            <person name="Newton P.N."/>
            <person name="Vinetz J.M."/>
            <person name="Sutton G.G."/>
            <person name="Nierman W.C."/>
            <person name="Fouts D.E."/>
        </authorList>
    </citation>
    <scope>NUCLEOTIDE SEQUENCE [LARGE SCALE GENOMIC DNA]</scope>
    <source>
        <strain evidence="1 2">UI 13098</strain>
    </source>
</reference>
<dbReference type="EMBL" id="AHNU02000035">
    <property type="protein sequence ID" value="EMN91140.1"/>
    <property type="molecule type" value="Genomic_DNA"/>
</dbReference>
<protein>
    <submittedName>
        <fullName evidence="1">Uncharacterized protein</fullName>
    </submittedName>
</protein>
<dbReference type="Proteomes" id="UP000012118">
    <property type="component" value="Unassembled WGS sequence"/>
</dbReference>
<dbReference type="AlphaFoldDB" id="M6QD43"/>
<comment type="caution">
    <text evidence="1">The sequence shown here is derived from an EMBL/GenBank/DDBJ whole genome shotgun (WGS) entry which is preliminary data.</text>
</comment>